<dbReference type="InterPro" id="IPR024317">
    <property type="entry name" value="Dynein_heavy_chain_D4_dom"/>
</dbReference>
<keyword evidence="6" id="KW-0493">Microtubule</keyword>
<dbReference type="FunFam" id="1.10.8.720:FF:000001">
    <property type="entry name" value="dynein heavy chain 7, axonemal"/>
    <property type="match status" value="1"/>
</dbReference>
<dbReference type="PANTHER" id="PTHR22878">
    <property type="entry name" value="DYNEIN HEAVY CHAIN 6, AXONEMAL-LIKE-RELATED"/>
    <property type="match status" value="1"/>
</dbReference>
<dbReference type="FunFam" id="1.10.287.2620:FF:000002">
    <property type="entry name" value="Dynein heavy chain 2, axonemal"/>
    <property type="match status" value="1"/>
</dbReference>
<dbReference type="FunFam" id="1.20.58.1120:FF:000005">
    <property type="entry name" value="Dynein, axonemal, heavy chain 12"/>
    <property type="match status" value="1"/>
</dbReference>
<evidence type="ECO:0000256" key="1">
    <source>
        <dbReference type="ARBA" id="ARBA00004230"/>
    </source>
</evidence>
<dbReference type="InterPro" id="IPR042222">
    <property type="entry name" value="Dynein_2_N"/>
</dbReference>
<dbReference type="Gene3D" id="1.20.140.100">
    <property type="entry name" value="Dynein heavy chain, N-terminal domain 2"/>
    <property type="match status" value="1"/>
</dbReference>
<dbReference type="Gene3D" id="1.20.1270.280">
    <property type="match status" value="1"/>
</dbReference>
<keyword evidence="12 17" id="KW-0175">Coiled coil</keyword>
<comment type="caution">
    <text evidence="29">The sequence shown here is derived from an EMBL/GenBank/DDBJ whole genome shotgun (WGS) entry which is preliminary data.</text>
</comment>
<protein>
    <submittedName>
        <fullName evidence="29">Dynein heavy chain 7, axonemal</fullName>
    </submittedName>
</protein>
<evidence type="ECO:0000256" key="15">
    <source>
        <dbReference type="ARBA" id="ARBA00023212"/>
    </source>
</evidence>
<dbReference type="InterPro" id="IPR041589">
    <property type="entry name" value="DNAH3_AAA_lid_1"/>
</dbReference>
<dbReference type="Pfam" id="PF12775">
    <property type="entry name" value="AAA_7"/>
    <property type="match status" value="1"/>
</dbReference>
<dbReference type="Gene3D" id="1.10.8.1220">
    <property type="match status" value="1"/>
</dbReference>
<dbReference type="FunFam" id="3.10.490.20:FF:000001">
    <property type="entry name" value="dynein heavy chain 7, axonemal"/>
    <property type="match status" value="1"/>
</dbReference>
<dbReference type="InterPro" id="IPR027417">
    <property type="entry name" value="P-loop_NTPase"/>
</dbReference>
<feature type="domain" description="Dynein heavy chain region D6 P-loop" evidence="19">
    <location>
        <begin position="3519"/>
        <end position="3634"/>
    </location>
</feature>
<dbReference type="FunFam" id="1.20.920.30:FF:000002">
    <property type="entry name" value="Dynein axonemal heavy chain 3"/>
    <property type="match status" value="1"/>
</dbReference>
<name>A0AAD5THH6_9FUNG</name>
<gene>
    <name evidence="29" type="primary">DNAH7_2</name>
    <name evidence="29" type="ORF">HDU87_005496</name>
</gene>
<evidence type="ECO:0000313" key="29">
    <source>
        <dbReference type="EMBL" id="KAJ3176120.1"/>
    </source>
</evidence>
<feature type="region of interest" description="Disordered" evidence="18">
    <location>
        <begin position="310"/>
        <end position="330"/>
    </location>
</feature>
<feature type="domain" description="Dynein heavy chain AAA 5 extension" evidence="25">
    <location>
        <begin position="1892"/>
        <end position="2021"/>
    </location>
</feature>
<dbReference type="Pfam" id="PF18198">
    <property type="entry name" value="AAA_lid_11"/>
    <property type="match status" value="1"/>
</dbReference>
<evidence type="ECO:0000256" key="3">
    <source>
        <dbReference type="ARBA" id="ARBA00008887"/>
    </source>
</evidence>
<keyword evidence="16" id="KW-0966">Cell projection</keyword>
<dbReference type="Pfam" id="PF17852">
    <property type="entry name" value="Dynein_AAA_lid"/>
    <property type="match status" value="1"/>
</dbReference>
<reference evidence="29" key="1">
    <citation type="submission" date="2020-05" db="EMBL/GenBank/DDBJ databases">
        <title>Phylogenomic resolution of chytrid fungi.</title>
        <authorList>
            <person name="Stajich J.E."/>
            <person name="Amses K."/>
            <person name="Simmons R."/>
            <person name="Seto K."/>
            <person name="Myers J."/>
            <person name="Bonds A."/>
            <person name="Quandt C.A."/>
            <person name="Barry K."/>
            <person name="Liu P."/>
            <person name="Grigoriev I."/>
            <person name="Longcore J.E."/>
            <person name="James T.Y."/>
        </authorList>
    </citation>
    <scope>NUCLEOTIDE SEQUENCE</scope>
    <source>
        <strain evidence="29">JEL0379</strain>
    </source>
</reference>
<evidence type="ECO:0000259" key="26">
    <source>
        <dbReference type="Pfam" id="PF17857"/>
    </source>
</evidence>
<dbReference type="InterPro" id="IPR024743">
    <property type="entry name" value="Dynein_HC_stalk"/>
</dbReference>
<evidence type="ECO:0000256" key="17">
    <source>
        <dbReference type="SAM" id="Coils"/>
    </source>
</evidence>
<dbReference type="Gene3D" id="1.20.58.1120">
    <property type="match status" value="1"/>
</dbReference>
<dbReference type="Gene3D" id="1.20.920.30">
    <property type="match status" value="1"/>
</dbReference>
<dbReference type="Pfam" id="PF17857">
    <property type="entry name" value="AAA_lid_1"/>
    <property type="match status" value="1"/>
</dbReference>
<dbReference type="Pfam" id="PF12777">
    <property type="entry name" value="MT"/>
    <property type="match status" value="1"/>
</dbReference>
<evidence type="ECO:0000259" key="21">
    <source>
        <dbReference type="Pfam" id="PF12774"/>
    </source>
</evidence>
<dbReference type="GO" id="GO:0008569">
    <property type="term" value="F:minus-end-directed microtubule motor activity"/>
    <property type="evidence" value="ECO:0007669"/>
    <property type="project" value="InterPro"/>
</dbReference>
<dbReference type="Gene3D" id="1.10.8.720">
    <property type="entry name" value="Region D6 of dynein motor"/>
    <property type="match status" value="1"/>
</dbReference>
<dbReference type="InterPro" id="IPR041228">
    <property type="entry name" value="Dynein_C"/>
</dbReference>
<dbReference type="InterPro" id="IPR026983">
    <property type="entry name" value="DHC"/>
</dbReference>
<evidence type="ECO:0000259" key="27">
    <source>
        <dbReference type="Pfam" id="PF18198"/>
    </source>
</evidence>
<dbReference type="Gene3D" id="1.10.472.130">
    <property type="match status" value="1"/>
</dbReference>
<keyword evidence="10" id="KW-0282">Flagellum</keyword>
<dbReference type="Pfam" id="PF12781">
    <property type="entry name" value="AAA_9"/>
    <property type="match status" value="1"/>
</dbReference>
<dbReference type="Pfam" id="PF12774">
    <property type="entry name" value="AAA_6"/>
    <property type="match status" value="1"/>
</dbReference>
<dbReference type="InterPro" id="IPR035699">
    <property type="entry name" value="AAA_6"/>
</dbReference>
<feature type="coiled-coil region" evidence="17">
    <location>
        <begin position="788"/>
        <end position="815"/>
    </location>
</feature>
<dbReference type="Gene3D" id="1.20.920.20">
    <property type="match status" value="1"/>
</dbReference>
<dbReference type="FunFam" id="3.40.50.300:FF:000223">
    <property type="entry name" value="Dynein heavy chain 3, axonemal"/>
    <property type="match status" value="1"/>
</dbReference>
<dbReference type="GO" id="GO:0003341">
    <property type="term" value="P:cilium movement"/>
    <property type="evidence" value="ECO:0007669"/>
    <property type="project" value="UniProtKB-ARBA"/>
</dbReference>
<dbReference type="FunFam" id="1.20.140.100:FF:000004">
    <property type="entry name" value="Dynein axonemal heavy chain 6"/>
    <property type="match status" value="1"/>
</dbReference>
<dbReference type="Pfam" id="PF08393">
    <property type="entry name" value="DHC_N2"/>
    <property type="match status" value="1"/>
</dbReference>
<feature type="domain" description="Dynein heavy chain ATP-binding dynein motor region" evidence="24">
    <location>
        <begin position="3054"/>
        <end position="3274"/>
    </location>
</feature>
<organism evidence="29 30">
    <name type="scientific">Geranomyces variabilis</name>
    <dbReference type="NCBI Taxonomy" id="109894"/>
    <lineage>
        <taxon>Eukaryota</taxon>
        <taxon>Fungi</taxon>
        <taxon>Fungi incertae sedis</taxon>
        <taxon>Chytridiomycota</taxon>
        <taxon>Chytridiomycota incertae sedis</taxon>
        <taxon>Chytridiomycetes</taxon>
        <taxon>Spizellomycetales</taxon>
        <taxon>Powellomycetaceae</taxon>
        <taxon>Geranomyces</taxon>
    </lineage>
</organism>
<dbReference type="FunFam" id="1.20.1270.280:FF:000001">
    <property type="entry name" value="dynein heavy chain 7, axonemal"/>
    <property type="match status" value="1"/>
</dbReference>
<dbReference type="GO" id="GO:0051959">
    <property type="term" value="F:dynein light intermediate chain binding"/>
    <property type="evidence" value="ECO:0007669"/>
    <property type="project" value="InterPro"/>
</dbReference>
<dbReference type="InterPro" id="IPR043160">
    <property type="entry name" value="Dynein_C_barrel"/>
</dbReference>
<evidence type="ECO:0000256" key="18">
    <source>
        <dbReference type="SAM" id="MobiDB-lite"/>
    </source>
</evidence>
<evidence type="ECO:0000256" key="6">
    <source>
        <dbReference type="ARBA" id="ARBA00022701"/>
    </source>
</evidence>
<dbReference type="FunFam" id="3.20.180.20:FF:000003">
    <property type="entry name" value="Dynein heavy chain 12, axonemal"/>
    <property type="match status" value="1"/>
</dbReference>
<dbReference type="Gene3D" id="3.40.50.300">
    <property type="entry name" value="P-loop containing nucleotide triphosphate hydrolases"/>
    <property type="match status" value="5"/>
</dbReference>
<dbReference type="GO" id="GO:0045505">
    <property type="term" value="F:dynein intermediate chain binding"/>
    <property type="evidence" value="ECO:0007669"/>
    <property type="project" value="InterPro"/>
</dbReference>
<proteinExistence type="inferred from homology"/>
<evidence type="ECO:0000256" key="16">
    <source>
        <dbReference type="ARBA" id="ARBA00023273"/>
    </source>
</evidence>
<sequence length="4121" mass="465892">MTTTAPVDPSARLIHDVLPQLAAGADHEVHRRTDDWDVAGTEEEQRQRTVATVRKKALTLRELIASSQDSRKYVTPLSLPTPLAQRIKVHPPVARRAAGQPLHHHAVIEDPAMRLEQARMGYANTRATADVGGYHEARIDRREVWLDAPDAQPQTSSLGMDGHNADPGSGKNFRTRLVDFLIDQQNAKTINTGADVPDESSIRIITNMSPEFKPDDLQQRGGRPVATAAAAGKGNDNEMIEAFYKYFDQTIRSHADSDLSRDWVIRIMDSIPRFLVENWPEMTADLLEDVRREYSESGKQSAVEHILKKSTEVKPSDGPSHGPPFEQDKCPFPSPWRDTFLENRAKVEKSLHITNHLMVKMLALWLEYDSLRFVNLDEIRDQKEAFRISGFRSLILVDAEKCRERLLNGWYMTILRDFTEYFLRNDRKRALPPRPPEAFFRAAETMVYKQVHFIIAESLEAYMSLFRYPIQPDTSLTASALAGKMHAPRFLVRLWLNGEHAIEFDPPLADITEAIIEALTYVVKTVESMPKMSRVVFGAGGDMLLANAATSGPDILRLLAVDGTDELKIALEEGIVDAAAQELAKYAGECFAVVEELVTKYVVYKHIYTHEVDAEVNEFLSHEHVFEEYAQEIEKYRALAASILANPRRVELPMVELNCDELHKTLAAQVIAISNQFLKKIIEQNAEHQRRICARYQEIAERALRVPENFKEMAEQMEYMETVHGVHLPELLSELEEARKRLVYIMNFSALDEDHIKLNNTTFTWPQRIIPILESHSQIIGAAREKNQANLRERRSKFEGELEEFQKQVEELKEVGDLDEMPFYVKKVQTLAKQLQGALDTISTFNKEEQLFGWSVTVYPQRKKIMQMLEPYQSLYTTAVNFQKSYKRWMDGNLLELDAEQIEQEVDGLKREIYRLLGGLVQDAAPQNIAKQVREKIDEFMINLPLIHVLCNPGMRDRHWSKMSAIAGFDIKPDGTTSLRKMLKLNLEGYLEPFQEVSDSASKEYTLEKNMSKMFTEWEPLLFNLLPYRESGTYILAGVDDAQQLLDDQIVKTQSMRGSPYIKPFEQQIKDWEQRLLHTQEIIDEWLKVQATWLYLEPIFSSEDIMNQMPEEGRKFKAVDQNWRKMMTAVNEDRHILKATDIPQILEDLQRNNVLLEAILKGLNSYLEIKRLFFPRFFFLSNDEMLEILSETKDPTRVQPHLKKCFEGVANIQFDDKMDILALFSSEKERLELREKVSTAEAKGSVEKWLSHVEKAMLQSVAYQVEEAYYDYQKRPREQWVLDWPGQVVLCVSQIYWTLGVEEAIRAGDGGLEKYLNTLNSDLNEVIKLVRGPLTKMARATLGALVVIDVHARDVAAQLAAEKLADTNDFSWLAQLRYYWEDNNVMVRMINAQKAYGCEYLGNSPRLVITPLTDRCYRTLFGALHLNLGGAPEGPAGTGKTETTKDLAKALAKQCVVFNCSDGLDYLAMGKFFKGLASAGAWACFDEFNRIDLEVLSVVAQQILTIQRAIGAGMTEFMFEGTRLSLKPTCAVFITMNPGYAGRSELPDNLKALFRTVAMMVPDYTLIGEITLYSCGFIEARNLARKIAATYRLCSEQLSSQDHYDYGMRAVKSVLTAAGNLKLKYPDEDENILVLRSIIDVNLPKFLSQDIALFKGIATDLFPGVRLPKPDYAVLEAAVEVACKKLQLQLVPAFLEKIIQLYEMMLVRHGFMIVGEPFAGKTCSYRVLAEAMNELGSQEGQGIPDAEWLKVQYKVINPKAISMGHLYGQFDPVSHEWTDGVLATSFRSYANSTSPDRKWVIFDGPVDAIWVENMNTVLDDNKKLCLMSGEIIQLSNTMSLVFEVMDLAVASPATVSRCGMVYLEPERLGWKPLLISWLEGLFYMPDEQRQSLLNLFNAFVPPCMSCVRRECKELSPTTDIGLVNSLIRLLDSSFDDIRDKDIPTNSTDSMLPQRLECHFIFCLVWTLGGSVDSPSQVKFDACIKKVAEALPEPLKLELPADSTLYDYVFQPGEVDRWVPWLTTIEKVPISATAEFNDIIIPTKDTARYSYLMDLMITHDIGFLLVGPTGTGKSKYICDKLLSGVAKDKYQPMFINFSARTSAAQTQDLVMAKFDKRRKGVYGPPVGKKFLVFIDDLNMPAKEQYGAQPPVELFRQWLDHGNWYDKKDTSKIELIDVQLLAAMGPPGGGRNVITPRFQRHFNQIVINSFDSHTMGRIFNSILDWHFGRMDFTEEVRGIAANVVQATTSIFQWVIENLLPTPAKTHYTFNLRDFARVIQGIVLSRPNIFHSADVIIRLWTHEVYRVYYDRLVTDDDRYNLFCFVLDTVKDSFGCEPDEIFAHLASGAEEGGKKMLMEDDMRGLLFGDFLSKRVPGVDPDYAELTDFVKITETVQAQLDEYNQVKKAKLNLVLFRFAIEHISRICRILKLPGGSALVVGVGGSGRQSLSRLAAFICQYEMYQIEISKSYTRIEWREDLKKLLILAGADNRKTVFLFPDTQIKEESFIEDVSSLLNAGDVPNLFAADERQNIISKVMGDAQELGKAGDATPAALYNFFIDRVRNNLHIVLCMSPIGDAFRARLRQFSSLVNCCTIDWFQAWPDDALQAVARQFLSEIELSDQTRSSVVEMCKYFHQNSTALSEKYLSALARHNYVTPTSYLELLHAYKDLLTARREEVSSVKRRYVGGLDKLAFAAEQISRMQVDLTNLTPQLKKTSEETVEMLGKIEKESVEVEATKETVSADEAVAAEKAEQASAIKSECENDLAQALPLLNSALSALDTLKKSDIDLVKSMKNPPEGVKLVMEAICVMKDIKPDRIPDPSGSGKMIFDYWRTSLKVLGDPKFLDGLKAFDKDDIPANVIKAIRQKYIPNPEFKPEKVRNASSAAEGLCSWIIAMEAYDRVAKEVAPKQMALAKAEAELAETMAGLAEKRAQLKAVLDRLQALNDNLTALTAKKERLEKEVKSCEEQLDRAQKLLGGLGGEKQRWTEVVTSLDSVLFNLTGDVLISAGVIAYLGAFTKLYRQECIAEWVATLKKAQIPCTDSFSLAKVLGDQIQIRAWNIAGLPSDAFSVDNGIIVKNARRWPLMIDPQGQANKWVKNMEKENNLQIIKLTDADYVRNLENAIQFGAPVLLENVKEELDPVLDSVLQKQTFKSGGATCIRLGDAVIEWSDNFRLYITTKLRNPHYLPEVAVKVSLLNFMITPEGLEDQLLGIVVTKERPELEEEKTQLILQGADNKKRLKEIEDRILEILSSSEGNILENETAIEVLSSSKELSKELNDKQKIAEETERKIDETRNSYRPIANHSAALYFCIADLANIDPMYQYSLTWFIDLFINGITLSTKSSVLKRRLKNLETYFTYSLYLNVCRSLFEKDKLLFSFMLCAVIMKNGQLLDEAEFQHLLTGGISVGAPALPNPDPSLLSEKAWSEVYRMSDLPAFAGLREDFSPADWKPWIESSEPHEAPLPGKWAQLNEFEKTLVVRALRPERIVPAVQEFVKLKLGHKFIEPPTFDLGASFEDSNHRSALIFILSPGVDPMAQLLKFADDKGYPGSKCQSISLGQGQGPIAASMVREAQKAGTWVVLQNCHLAVSWLPALEKIVDDMSTEAVSVHKDFRLWLTSYPSPKFPASILQGGVKMTNEPPKGLKANLLKSYLGDLVSDEKFFSACNKPQEWEKLLFGLCTFHAVVQERRNFGPLGWNIPYEFNESDLRISMRQLQMFLNEYAEVPFKAITYLTGECNYGGRVTDDWDRRTLMNILTTFYTPAIVEESAYKFSPSGVYFAPPKGDFASYLEYIRSLPLNQSPEIFGIHDNGDIARQLAETRSLFESVLATQERSIGAGGGKSSDEILVEVAADILARIPSTFNIEEVAKKYPVSYDESMNTVLIQEMIRFNRLIQIILVSLVNVQKAIRGLVVMSAELEDLCKSILTGRLPAMWAAKSYPNLKPLSGYVNDLVARIAFFRQWYEEGSPKVFWMSGFFFTQSFITATLQNYARKYTIPIDELGLNFEVLKMSPADVTASPDDGVYVSGLYLEGARWDADKGTIAESIPKILYDPLPVMWFKPCKSSEAGTAQSYLCPVYKTSARRGVLSTTGHSTNFVIGIKIPTDRLEKHWIMRGVAALLQLDD</sequence>
<dbReference type="FunFam" id="3.40.50.300:FF:000362">
    <property type="entry name" value="Dynein, axonemal, heavy chain 6"/>
    <property type="match status" value="1"/>
</dbReference>
<comment type="similarity">
    <text evidence="3">Belongs to the dynein heavy chain family.</text>
</comment>
<keyword evidence="11" id="KW-0243">Dynein</keyword>
<evidence type="ECO:0000256" key="11">
    <source>
        <dbReference type="ARBA" id="ARBA00023017"/>
    </source>
</evidence>
<dbReference type="InterPro" id="IPR004273">
    <property type="entry name" value="Dynein_heavy_D6_P-loop"/>
</dbReference>
<keyword evidence="30" id="KW-1185">Reference proteome</keyword>
<evidence type="ECO:0000256" key="8">
    <source>
        <dbReference type="ARBA" id="ARBA00022741"/>
    </source>
</evidence>
<dbReference type="PANTHER" id="PTHR22878:SF70">
    <property type="entry name" value="DYNEIN HEAVY CHAIN 2, AXONEMAL"/>
    <property type="match status" value="1"/>
</dbReference>
<keyword evidence="9" id="KW-0067">ATP-binding</keyword>
<evidence type="ECO:0000259" key="25">
    <source>
        <dbReference type="Pfam" id="PF17852"/>
    </source>
</evidence>
<evidence type="ECO:0000256" key="5">
    <source>
        <dbReference type="ARBA" id="ARBA00022490"/>
    </source>
</evidence>
<evidence type="ECO:0000259" key="24">
    <source>
        <dbReference type="Pfam" id="PF12781"/>
    </source>
</evidence>
<evidence type="ECO:0000256" key="14">
    <source>
        <dbReference type="ARBA" id="ARBA00023175"/>
    </source>
</evidence>
<evidence type="ECO:0000256" key="10">
    <source>
        <dbReference type="ARBA" id="ARBA00022846"/>
    </source>
</evidence>
<evidence type="ECO:0000256" key="9">
    <source>
        <dbReference type="ARBA" id="ARBA00022840"/>
    </source>
</evidence>
<dbReference type="FunFam" id="1.20.920.20:FF:000006">
    <property type="entry name" value="Dynein, axonemal, heavy chain 6"/>
    <property type="match status" value="1"/>
</dbReference>
<accession>A0AAD5THH6</accession>
<dbReference type="EMBL" id="JADGJQ010000044">
    <property type="protein sequence ID" value="KAJ3176120.1"/>
    <property type="molecule type" value="Genomic_DNA"/>
</dbReference>
<dbReference type="InterPro" id="IPR043157">
    <property type="entry name" value="Dynein_AAA1S"/>
</dbReference>
<evidence type="ECO:0000313" key="30">
    <source>
        <dbReference type="Proteomes" id="UP001212152"/>
    </source>
</evidence>
<dbReference type="FunFam" id="3.40.50.300:FF:002141">
    <property type="entry name" value="Dynein heavy chain"/>
    <property type="match status" value="1"/>
</dbReference>
<feature type="compositionally biased region" description="Basic and acidic residues" evidence="18">
    <location>
        <begin position="26"/>
        <end position="35"/>
    </location>
</feature>
<keyword evidence="13" id="KW-0969">Cilium</keyword>
<dbReference type="FunFam" id="1.10.8.710:FF:000004">
    <property type="entry name" value="Dynein axonemal heavy chain 6"/>
    <property type="match status" value="1"/>
</dbReference>
<feature type="domain" description="Dynein heavy chain 3 AAA+ lid" evidence="26">
    <location>
        <begin position="2242"/>
        <end position="2331"/>
    </location>
</feature>
<evidence type="ECO:0000259" key="23">
    <source>
        <dbReference type="Pfam" id="PF12780"/>
    </source>
</evidence>
<dbReference type="Proteomes" id="UP001212152">
    <property type="component" value="Unassembled WGS sequence"/>
</dbReference>
<dbReference type="GO" id="GO:0005524">
    <property type="term" value="F:ATP binding"/>
    <property type="evidence" value="ECO:0007669"/>
    <property type="project" value="UniProtKB-KW"/>
</dbReference>
<keyword evidence="7" id="KW-0677">Repeat</keyword>
<dbReference type="InterPro" id="IPR035706">
    <property type="entry name" value="AAA_9"/>
</dbReference>
<dbReference type="GO" id="GO:0005858">
    <property type="term" value="C:axonemal dynein complex"/>
    <property type="evidence" value="ECO:0007669"/>
    <property type="project" value="UniProtKB-ARBA"/>
</dbReference>
<dbReference type="FunFam" id="3.40.50.300:FF:000044">
    <property type="entry name" value="Dynein heavy chain 5, axonemal"/>
    <property type="match status" value="1"/>
</dbReference>
<evidence type="ECO:0000256" key="4">
    <source>
        <dbReference type="ARBA" id="ARBA00011655"/>
    </source>
</evidence>
<comment type="subcellular location">
    <subcellularLocation>
        <location evidence="1">Cell projection</location>
        <location evidence="1">Cilium</location>
        <location evidence="1">Flagellum</location>
    </subcellularLocation>
    <subcellularLocation>
        <location evidence="2">Cytoplasm</location>
        <location evidence="2">Cytoskeleton</location>
        <location evidence="2">Cilium axoneme</location>
    </subcellularLocation>
</comment>
<dbReference type="InterPro" id="IPR041466">
    <property type="entry name" value="Dynein_AAA5_ext"/>
</dbReference>
<dbReference type="Gene3D" id="6.10.140.1060">
    <property type="match status" value="1"/>
</dbReference>
<feature type="domain" description="Dynein heavy chain coiled coil stalk" evidence="22">
    <location>
        <begin position="2681"/>
        <end position="3024"/>
    </location>
</feature>
<dbReference type="GO" id="GO:0005874">
    <property type="term" value="C:microtubule"/>
    <property type="evidence" value="ECO:0007669"/>
    <property type="project" value="UniProtKB-KW"/>
</dbReference>
<evidence type="ECO:0000256" key="13">
    <source>
        <dbReference type="ARBA" id="ARBA00023069"/>
    </source>
</evidence>
<feature type="domain" description="Dynein heavy chain C-terminal" evidence="28">
    <location>
        <begin position="3815"/>
        <end position="4117"/>
    </location>
</feature>
<evidence type="ECO:0000256" key="7">
    <source>
        <dbReference type="ARBA" id="ARBA00022737"/>
    </source>
</evidence>
<dbReference type="InterPro" id="IPR041658">
    <property type="entry name" value="AAA_lid_11"/>
</dbReference>
<dbReference type="Gene3D" id="1.10.8.710">
    <property type="match status" value="1"/>
</dbReference>
<feature type="domain" description="Dynein heavy chain hydrolytic ATP-binding dynein motor region" evidence="21">
    <location>
        <begin position="1396"/>
        <end position="1722"/>
    </location>
</feature>
<dbReference type="InterPro" id="IPR042228">
    <property type="entry name" value="Dynein_linker_3"/>
</dbReference>
<dbReference type="GO" id="GO:0031514">
    <property type="term" value="C:motile cilium"/>
    <property type="evidence" value="ECO:0007669"/>
    <property type="project" value="UniProtKB-SubCell"/>
</dbReference>
<evidence type="ECO:0000259" key="20">
    <source>
        <dbReference type="Pfam" id="PF08393"/>
    </source>
</evidence>
<dbReference type="Pfam" id="PF12780">
    <property type="entry name" value="AAA_8"/>
    <property type="match status" value="1"/>
</dbReference>
<feature type="domain" description="Dynein heavy chain AAA lid" evidence="27">
    <location>
        <begin position="3669"/>
        <end position="3807"/>
    </location>
</feature>
<keyword evidence="14" id="KW-0505">Motor protein</keyword>
<dbReference type="Pfam" id="PF03028">
    <property type="entry name" value="Dynein_heavy"/>
    <property type="match status" value="1"/>
</dbReference>
<evidence type="ECO:0000256" key="12">
    <source>
        <dbReference type="ARBA" id="ARBA00023054"/>
    </source>
</evidence>
<feature type="domain" description="Dynein heavy chain linker" evidence="20">
    <location>
        <begin position="863"/>
        <end position="1268"/>
    </location>
</feature>
<evidence type="ECO:0000259" key="22">
    <source>
        <dbReference type="Pfam" id="PF12777"/>
    </source>
</evidence>
<dbReference type="Gene3D" id="3.10.490.20">
    <property type="match status" value="1"/>
</dbReference>
<keyword evidence="5" id="KW-0963">Cytoplasm</keyword>
<dbReference type="FunFam" id="1.10.8.1220:FF:000001">
    <property type="entry name" value="Dynein axonemal heavy chain 5"/>
    <property type="match status" value="1"/>
</dbReference>
<dbReference type="Gene3D" id="1.10.287.2620">
    <property type="match status" value="1"/>
</dbReference>
<evidence type="ECO:0000259" key="28">
    <source>
        <dbReference type="Pfam" id="PF18199"/>
    </source>
</evidence>
<dbReference type="InterPro" id="IPR042219">
    <property type="entry name" value="AAA_lid_11_sf"/>
</dbReference>
<feature type="region of interest" description="Disordered" evidence="18">
    <location>
        <begin position="26"/>
        <end position="48"/>
    </location>
</feature>
<keyword evidence="15" id="KW-0206">Cytoskeleton</keyword>
<dbReference type="Pfam" id="PF18199">
    <property type="entry name" value="Dynein_C"/>
    <property type="match status" value="1"/>
</dbReference>
<feature type="coiled-coil region" evidence="17">
    <location>
        <begin position="3268"/>
        <end position="3295"/>
    </location>
</feature>
<evidence type="ECO:0000259" key="19">
    <source>
        <dbReference type="Pfam" id="PF03028"/>
    </source>
</evidence>
<dbReference type="SUPFAM" id="SSF52540">
    <property type="entry name" value="P-loop containing nucleoside triphosphate hydrolases"/>
    <property type="match status" value="4"/>
</dbReference>
<dbReference type="Gene3D" id="3.20.180.20">
    <property type="entry name" value="Dynein heavy chain, N-terminal domain 2"/>
    <property type="match status" value="1"/>
</dbReference>
<feature type="domain" description="Dynein heavy chain AAA module D4" evidence="23">
    <location>
        <begin position="2406"/>
        <end position="2666"/>
    </location>
</feature>
<evidence type="ECO:0000256" key="2">
    <source>
        <dbReference type="ARBA" id="ARBA00004430"/>
    </source>
</evidence>
<comment type="subunit">
    <text evidence="4">Consists of at least two heavy chains and a number of intermediate and light chains.</text>
</comment>
<feature type="coiled-coil region" evidence="17">
    <location>
        <begin position="2910"/>
        <end position="2972"/>
    </location>
</feature>
<keyword evidence="8" id="KW-0547">Nucleotide-binding</keyword>
<dbReference type="FunFam" id="3.40.50.300:FF:001328">
    <property type="entry name" value="Dynein heavy chain 6, axonemal"/>
    <property type="match status" value="1"/>
</dbReference>
<dbReference type="InterPro" id="IPR013602">
    <property type="entry name" value="Dynein_heavy_linker"/>
</dbReference>